<dbReference type="SUPFAM" id="SSF57716">
    <property type="entry name" value="Glucocorticoid receptor-like (DNA-binding domain)"/>
    <property type="match status" value="3"/>
</dbReference>
<evidence type="ECO:0000259" key="11">
    <source>
        <dbReference type="PROSITE" id="PS50023"/>
    </source>
</evidence>
<reference evidence="12 13" key="1">
    <citation type="journal article" date="2019" name="Nat. Ecol. Evol.">
        <title>Megaphylogeny resolves global patterns of mushroom evolution.</title>
        <authorList>
            <person name="Varga T."/>
            <person name="Krizsan K."/>
            <person name="Foldi C."/>
            <person name="Dima B."/>
            <person name="Sanchez-Garcia M."/>
            <person name="Sanchez-Ramirez S."/>
            <person name="Szollosi G.J."/>
            <person name="Szarkandi J.G."/>
            <person name="Papp V."/>
            <person name="Albert L."/>
            <person name="Andreopoulos W."/>
            <person name="Angelini C."/>
            <person name="Antonin V."/>
            <person name="Barry K.W."/>
            <person name="Bougher N.L."/>
            <person name="Buchanan P."/>
            <person name="Buyck B."/>
            <person name="Bense V."/>
            <person name="Catcheside P."/>
            <person name="Chovatia M."/>
            <person name="Cooper J."/>
            <person name="Damon W."/>
            <person name="Desjardin D."/>
            <person name="Finy P."/>
            <person name="Geml J."/>
            <person name="Haridas S."/>
            <person name="Hughes K."/>
            <person name="Justo A."/>
            <person name="Karasinski D."/>
            <person name="Kautmanova I."/>
            <person name="Kiss B."/>
            <person name="Kocsube S."/>
            <person name="Kotiranta H."/>
            <person name="LaButti K.M."/>
            <person name="Lechner B.E."/>
            <person name="Liimatainen K."/>
            <person name="Lipzen A."/>
            <person name="Lukacs Z."/>
            <person name="Mihaltcheva S."/>
            <person name="Morgado L.N."/>
            <person name="Niskanen T."/>
            <person name="Noordeloos M.E."/>
            <person name="Ohm R.A."/>
            <person name="Ortiz-Santana B."/>
            <person name="Ovrebo C."/>
            <person name="Racz N."/>
            <person name="Riley R."/>
            <person name="Savchenko A."/>
            <person name="Shiryaev A."/>
            <person name="Soop K."/>
            <person name="Spirin V."/>
            <person name="Szebenyi C."/>
            <person name="Tomsovsky M."/>
            <person name="Tulloss R.E."/>
            <person name="Uehling J."/>
            <person name="Grigoriev I.V."/>
            <person name="Vagvolgyi C."/>
            <person name="Papp T."/>
            <person name="Martin F.M."/>
            <person name="Miettinen O."/>
            <person name="Hibbett D.S."/>
            <person name="Nagy L.G."/>
        </authorList>
    </citation>
    <scope>NUCLEOTIDE SEQUENCE [LARGE SCALE GENOMIC DNA]</scope>
    <source>
        <strain evidence="12 13">CBS 166.37</strain>
    </source>
</reference>
<dbReference type="CDD" id="cd08368">
    <property type="entry name" value="LIM"/>
    <property type="match status" value="1"/>
</dbReference>
<keyword evidence="6 9" id="KW-0862">Zinc</keyword>
<dbReference type="GO" id="GO:0051371">
    <property type="term" value="F:muscle alpha-actinin binding"/>
    <property type="evidence" value="ECO:0007669"/>
    <property type="project" value="TreeGrafter"/>
</dbReference>
<evidence type="ECO:0000256" key="8">
    <source>
        <dbReference type="ARBA" id="ARBA00023038"/>
    </source>
</evidence>
<evidence type="ECO:0000256" key="7">
    <source>
        <dbReference type="ARBA" id="ARBA00022949"/>
    </source>
</evidence>
<feature type="region of interest" description="Disordered" evidence="10">
    <location>
        <begin position="67"/>
        <end position="94"/>
    </location>
</feature>
<dbReference type="FunFam" id="2.10.110.10:FF:000008">
    <property type="entry name" value="Paxillin isoform 1"/>
    <property type="match status" value="1"/>
</dbReference>
<dbReference type="GO" id="GO:0046872">
    <property type="term" value="F:metal ion binding"/>
    <property type="evidence" value="ECO:0007669"/>
    <property type="project" value="UniProtKB-KW"/>
</dbReference>
<name>A0A5C3LMQ8_9AGAR</name>
<evidence type="ECO:0000256" key="4">
    <source>
        <dbReference type="ARBA" id="ARBA00022723"/>
    </source>
</evidence>
<dbReference type="InterPro" id="IPR001781">
    <property type="entry name" value="Znf_LIM"/>
</dbReference>
<evidence type="ECO:0000313" key="12">
    <source>
        <dbReference type="EMBL" id="TFK34459.1"/>
    </source>
</evidence>
<feature type="domain" description="LIM zinc-binding" evidence="11">
    <location>
        <begin position="160"/>
        <end position="224"/>
    </location>
</feature>
<evidence type="ECO:0000256" key="9">
    <source>
        <dbReference type="PROSITE-ProRule" id="PRU00125"/>
    </source>
</evidence>
<dbReference type="PANTHER" id="PTHR24214">
    <property type="entry name" value="PDZ AND LIM DOMAIN PROTEIN ZASP"/>
    <property type="match status" value="1"/>
</dbReference>
<evidence type="ECO:0000313" key="13">
    <source>
        <dbReference type="Proteomes" id="UP000308652"/>
    </source>
</evidence>
<feature type="region of interest" description="Disordered" evidence="10">
    <location>
        <begin position="1"/>
        <end position="54"/>
    </location>
</feature>
<evidence type="ECO:0000256" key="3">
    <source>
        <dbReference type="ARBA" id="ARBA00022490"/>
    </source>
</evidence>
<dbReference type="GO" id="GO:0030695">
    <property type="term" value="F:GTPase regulator activity"/>
    <property type="evidence" value="ECO:0007669"/>
    <property type="project" value="UniProtKB-ARBA"/>
</dbReference>
<keyword evidence="5" id="KW-0677">Repeat</keyword>
<evidence type="ECO:0000256" key="2">
    <source>
        <dbReference type="ARBA" id="ARBA00004496"/>
    </source>
</evidence>
<dbReference type="InterPro" id="IPR050604">
    <property type="entry name" value="PDZ-LIM_domain"/>
</dbReference>
<keyword evidence="8 9" id="KW-0440">LIM domain</keyword>
<dbReference type="GO" id="GO:0005737">
    <property type="term" value="C:cytoplasm"/>
    <property type="evidence" value="ECO:0007669"/>
    <property type="project" value="UniProtKB-SubCell"/>
</dbReference>
<organism evidence="12 13">
    <name type="scientific">Crucibulum laeve</name>
    <dbReference type="NCBI Taxonomy" id="68775"/>
    <lineage>
        <taxon>Eukaryota</taxon>
        <taxon>Fungi</taxon>
        <taxon>Dikarya</taxon>
        <taxon>Basidiomycota</taxon>
        <taxon>Agaricomycotina</taxon>
        <taxon>Agaricomycetes</taxon>
        <taxon>Agaricomycetidae</taxon>
        <taxon>Agaricales</taxon>
        <taxon>Agaricineae</taxon>
        <taxon>Nidulariaceae</taxon>
        <taxon>Crucibulum</taxon>
    </lineage>
</organism>
<keyword evidence="7" id="KW-0965">Cell junction</keyword>
<evidence type="ECO:0000256" key="5">
    <source>
        <dbReference type="ARBA" id="ARBA00022737"/>
    </source>
</evidence>
<proteinExistence type="predicted"/>
<gene>
    <name evidence="12" type="ORF">BDQ12DRAFT_613425</name>
</gene>
<evidence type="ECO:0000256" key="6">
    <source>
        <dbReference type="ARBA" id="ARBA00022833"/>
    </source>
</evidence>
<dbReference type="GO" id="GO:0001725">
    <property type="term" value="C:stress fiber"/>
    <property type="evidence" value="ECO:0007669"/>
    <property type="project" value="TreeGrafter"/>
</dbReference>
<dbReference type="STRING" id="68775.A0A5C3LMQ8"/>
<protein>
    <recommendedName>
        <fullName evidence="11">LIM zinc-binding domain-containing protein</fullName>
    </recommendedName>
</protein>
<feature type="domain" description="LIM zinc-binding" evidence="11">
    <location>
        <begin position="100"/>
        <end position="159"/>
    </location>
</feature>
<evidence type="ECO:0000256" key="10">
    <source>
        <dbReference type="SAM" id="MobiDB-lite"/>
    </source>
</evidence>
<comment type="subcellular location">
    <subcellularLocation>
        <location evidence="1">Cell junction</location>
    </subcellularLocation>
    <subcellularLocation>
        <location evidence="2">Cytoplasm</location>
    </subcellularLocation>
</comment>
<dbReference type="Gene3D" id="2.10.110.10">
    <property type="entry name" value="Cysteine Rich Protein"/>
    <property type="match status" value="2"/>
</dbReference>
<keyword evidence="13" id="KW-1185">Reference proteome</keyword>
<dbReference type="GO" id="GO:0031941">
    <property type="term" value="C:filamentous actin"/>
    <property type="evidence" value="ECO:0007669"/>
    <property type="project" value="TreeGrafter"/>
</dbReference>
<evidence type="ECO:0000256" key="1">
    <source>
        <dbReference type="ARBA" id="ARBA00004282"/>
    </source>
</evidence>
<dbReference type="OrthoDB" id="15567at2759"/>
<sequence length="226" mass="25126">MISVDPPRINVDPPQTQGPVINIDPAPQIPHISFDSPQGPKVNVDPPTQQQQAPRVQVYEVPGISVAGPGYDDHDGRGSQPHSRPQSQFSSHPPVARGGLICGGCNGAIMGRIVSAMGARWHPACFKCTVCSELLEHVSSYEHEGRPYCHLDYHENFAPRCYSCKTAIIEERFISLDDPALGKRSYHEQHFFCADCEKPFDDPSFYQRGDKPYCESCFSIMVRNEV</sequence>
<dbReference type="Proteomes" id="UP000308652">
    <property type="component" value="Unassembled WGS sequence"/>
</dbReference>
<accession>A0A5C3LMQ8</accession>
<keyword evidence="4 9" id="KW-0479">Metal-binding</keyword>
<dbReference type="PROSITE" id="PS50023">
    <property type="entry name" value="LIM_DOMAIN_2"/>
    <property type="match status" value="2"/>
</dbReference>
<dbReference type="PANTHER" id="PTHR24214:SF38">
    <property type="entry name" value="PDZ AND LIM DOMAIN PROTEIN ZASP-RELATED"/>
    <property type="match status" value="1"/>
</dbReference>
<keyword evidence="3" id="KW-0963">Cytoplasm</keyword>
<dbReference type="SMART" id="SM00132">
    <property type="entry name" value="LIM"/>
    <property type="match status" value="2"/>
</dbReference>
<dbReference type="AlphaFoldDB" id="A0A5C3LMQ8"/>
<dbReference type="GO" id="GO:0030036">
    <property type="term" value="P:actin cytoskeleton organization"/>
    <property type="evidence" value="ECO:0007669"/>
    <property type="project" value="TreeGrafter"/>
</dbReference>
<dbReference type="GO" id="GO:0003779">
    <property type="term" value="F:actin binding"/>
    <property type="evidence" value="ECO:0007669"/>
    <property type="project" value="TreeGrafter"/>
</dbReference>
<dbReference type="Pfam" id="PF00412">
    <property type="entry name" value="LIM"/>
    <property type="match status" value="2"/>
</dbReference>
<dbReference type="EMBL" id="ML213631">
    <property type="protein sequence ID" value="TFK34459.1"/>
    <property type="molecule type" value="Genomic_DNA"/>
</dbReference>
<feature type="compositionally biased region" description="Polar residues" evidence="10">
    <location>
        <begin position="80"/>
        <end position="91"/>
    </location>
</feature>
<dbReference type="PROSITE" id="PS00478">
    <property type="entry name" value="LIM_DOMAIN_1"/>
    <property type="match status" value="2"/>
</dbReference>